<feature type="region of interest" description="Disordered" evidence="2">
    <location>
        <begin position="121"/>
        <end position="275"/>
    </location>
</feature>
<feature type="region of interest" description="Disordered" evidence="2">
    <location>
        <begin position="87"/>
        <end position="107"/>
    </location>
</feature>
<evidence type="ECO:0000313" key="3">
    <source>
        <dbReference type="EnsemblPlants" id="AET1Gv20994500.5"/>
    </source>
</evidence>
<dbReference type="EnsemblPlants" id="AET1Gv20994500.5">
    <property type="protein sequence ID" value="AET1Gv20994500.5"/>
    <property type="gene ID" value="AET1Gv20994500"/>
</dbReference>
<dbReference type="Gramene" id="AET1Gv20994500.5">
    <property type="protein sequence ID" value="AET1Gv20994500.5"/>
    <property type="gene ID" value="AET1Gv20994500"/>
</dbReference>
<evidence type="ECO:0000256" key="2">
    <source>
        <dbReference type="SAM" id="MobiDB-lite"/>
    </source>
</evidence>
<evidence type="ECO:0000256" key="1">
    <source>
        <dbReference type="SAM" id="Coils"/>
    </source>
</evidence>
<dbReference type="Proteomes" id="UP000015105">
    <property type="component" value="Chromosome 1D"/>
</dbReference>
<accession>A0A453A0D3</accession>
<feature type="coiled-coil region" evidence="1">
    <location>
        <begin position="41"/>
        <end position="68"/>
    </location>
</feature>
<organism evidence="3 4">
    <name type="scientific">Aegilops tauschii subsp. strangulata</name>
    <name type="common">Goatgrass</name>
    <dbReference type="NCBI Taxonomy" id="200361"/>
    <lineage>
        <taxon>Eukaryota</taxon>
        <taxon>Viridiplantae</taxon>
        <taxon>Streptophyta</taxon>
        <taxon>Embryophyta</taxon>
        <taxon>Tracheophyta</taxon>
        <taxon>Spermatophyta</taxon>
        <taxon>Magnoliopsida</taxon>
        <taxon>Liliopsida</taxon>
        <taxon>Poales</taxon>
        <taxon>Poaceae</taxon>
        <taxon>BOP clade</taxon>
        <taxon>Pooideae</taxon>
        <taxon>Triticodae</taxon>
        <taxon>Triticeae</taxon>
        <taxon>Triticinae</taxon>
        <taxon>Aegilops</taxon>
    </lineage>
</organism>
<reference evidence="4" key="1">
    <citation type="journal article" date="2014" name="Science">
        <title>Ancient hybridizations among the ancestral genomes of bread wheat.</title>
        <authorList>
            <consortium name="International Wheat Genome Sequencing Consortium,"/>
            <person name="Marcussen T."/>
            <person name="Sandve S.R."/>
            <person name="Heier L."/>
            <person name="Spannagl M."/>
            <person name="Pfeifer M."/>
            <person name="Jakobsen K.S."/>
            <person name="Wulff B.B."/>
            <person name="Steuernagel B."/>
            <person name="Mayer K.F."/>
            <person name="Olsen O.A."/>
        </authorList>
    </citation>
    <scope>NUCLEOTIDE SEQUENCE [LARGE SCALE GENOMIC DNA]</scope>
    <source>
        <strain evidence="4">cv. AL8/78</strain>
    </source>
</reference>
<feature type="compositionally biased region" description="Basic and acidic residues" evidence="2">
    <location>
        <begin position="250"/>
        <end position="275"/>
    </location>
</feature>
<feature type="compositionally biased region" description="Basic and acidic residues" evidence="2">
    <location>
        <begin position="154"/>
        <end position="166"/>
    </location>
</feature>
<feature type="compositionally biased region" description="Pro residues" evidence="2">
    <location>
        <begin position="1"/>
        <end position="11"/>
    </location>
</feature>
<reference evidence="3" key="5">
    <citation type="journal article" date="2021" name="G3 (Bethesda)">
        <title>Aegilops tauschii genome assembly Aet v5.0 features greater sequence contiguity and improved annotation.</title>
        <authorList>
            <person name="Wang L."/>
            <person name="Zhu T."/>
            <person name="Rodriguez J.C."/>
            <person name="Deal K.R."/>
            <person name="Dubcovsky J."/>
            <person name="McGuire P.E."/>
            <person name="Lux T."/>
            <person name="Spannagl M."/>
            <person name="Mayer K.F.X."/>
            <person name="Baldrich P."/>
            <person name="Meyers B.C."/>
            <person name="Huo N."/>
            <person name="Gu Y.Q."/>
            <person name="Zhou H."/>
            <person name="Devos K.M."/>
            <person name="Bennetzen J.L."/>
            <person name="Unver T."/>
            <person name="Budak H."/>
            <person name="Gulick P.J."/>
            <person name="Galiba G."/>
            <person name="Kalapos B."/>
            <person name="Nelson D.R."/>
            <person name="Li P."/>
            <person name="You F.M."/>
            <person name="Luo M.C."/>
            <person name="Dvorak J."/>
        </authorList>
    </citation>
    <scope>NUCLEOTIDE SEQUENCE [LARGE SCALE GENOMIC DNA]</scope>
    <source>
        <strain evidence="3">cv. AL8/78</strain>
    </source>
</reference>
<sequence>LREEPSPPPRPNRWGGGSRGGGSRKEGARAGCGWRHGDDRAEALATDRARLEAENEALHARLRQAEESGRKRKTAYVQHSTSPKIVELREIDSEDSSNCEAPFGIDYSGSKVQLKGGRRHGELTQNDADHGGAVRDLPAEPRISKQAIHKSSKKDKEATEAAEKLHQNMKKRPCLRAGGAVDAVNKENIHKRKKDSSKMDLEQCMETNQKRRKDTSKMVLEQSTENIHKHKKDSSKMDLEQCTKSPLHPQGERWHLRPPKKETIQKARKDTSKKV</sequence>
<reference evidence="4" key="2">
    <citation type="journal article" date="2017" name="Nat. Plants">
        <title>The Aegilops tauschii genome reveals multiple impacts of transposons.</title>
        <authorList>
            <person name="Zhao G."/>
            <person name="Zou C."/>
            <person name="Li K."/>
            <person name="Wang K."/>
            <person name="Li T."/>
            <person name="Gao L."/>
            <person name="Zhang X."/>
            <person name="Wang H."/>
            <person name="Yang Z."/>
            <person name="Liu X."/>
            <person name="Jiang W."/>
            <person name="Mao L."/>
            <person name="Kong X."/>
            <person name="Jiao Y."/>
            <person name="Jia J."/>
        </authorList>
    </citation>
    <scope>NUCLEOTIDE SEQUENCE [LARGE SCALE GENOMIC DNA]</scope>
    <source>
        <strain evidence="4">cv. AL8/78</strain>
    </source>
</reference>
<feature type="region of interest" description="Disordered" evidence="2">
    <location>
        <begin position="1"/>
        <end position="35"/>
    </location>
</feature>
<proteinExistence type="predicted"/>
<evidence type="ECO:0000313" key="4">
    <source>
        <dbReference type="Proteomes" id="UP000015105"/>
    </source>
</evidence>
<feature type="compositionally biased region" description="Basic and acidic residues" evidence="2">
    <location>
        <begin position="121"/>
        <end position="143"/>
    </location>
</feature>
<dbReference type="AlphaFoldDB" id="A0A453A0D3"/>
<reference evidence="3" key="4">
    <citation type="submission" date="2019-03" db="UniProtKB">
        <authorList>
            <consortium name="EnsemblPlants"/>
        </authorList>
    </citation>
    <scope>IDENTIFICATION</scope>
</reference>
<name>A0A453A0D3_AEGTS</name>
<protein>
    <submittedName>
        <fullName evidence="3">Uncharacterized protein</fullName>
    </submittedName>
</protein>
<keyword evidence="1" id="KW-0175">Coiled coil</keyword>
<keyword evidence="4" id="KW-1185">Reference proteome</keyword>
<reference evidence="3" key="3">
    <citation type="journal article" date="2017" name="Nature">
        <title>Genome sequence of the progenitor of the wheat D genome Aegilops tauschii.</title>
        <authorList>
            <person name="Luo M.C."/>
            <person name="Gu Y.Q."/>
            <person name="Puiu D."/>
            <person name="Wang H."/>
            <person name="Twardziok S.O."/>
            <person name="Deal K.R."/>
            <person name="Huo N."/>
            <person name="Zhu T."/>
            <person name="Wang L."/>
            <person name="Wang Y."/>
            <person name="McGuire P.E."/>
            <person name="Liu S."/>
            <person name="Long H."/>
            <person name="Ramasamy R.K."/>
            <person name="Rodriguez J.C."/>
            <person name="Van S.L."/>
            <person name="Yuan L."/>
            <person name="Wang Z."/>
            <person name="Xia Z."/>
            <person name="Xiao L."/>
            <person name="Anderson O.D."/>
            <person name="Ouyang S."/>
            <person name="Liang Y."/>
            <person name="Zimin A.V."/>
            <person name="Pertea G."/>
            <person name="Qi P."/>
            <person name="Bennetzen J.L."/>
            <person name="Dai X."/>
            <person name="Dawson M.W."/>
            <person name="Muller H.G."/>
            <person name="Kugler K."/>
            <person name="Rivarola-Duarte L."/>
            <person name="Spannagl M."/>
            <person name="Mayer K.F.X."/>
            <person name="Lu F.H."/>
            <person name="Bevan M.W."/>
            <person name="Leroy P."/>
            <person name="Li P."/>
            <person name="You F.M."/>
            <person name="Sun Q."/>
            <person name="Liu Z."/>
            <person name="Lyons E."/>
            <person name="Wicker T."/>
            <person name="Salzberg S.L."/>
            <person name="Devos K.M."/>
            <person name="Dvorak J."/>
        </authorList>
    </citation>
    <scope>NUCLEOTIDE SEQUENCE [LARGE SCALE GENOMIC DNA]</scope>
    <source>
        <strain evidence="3">cv. AL8/78</strain>
    </source>
</reference>